<dbReference type="EMBL" id="LAZR01000405">
    <property type="protein sequence ID" value="KKN70341.1"/>
    <property type="molecule type" value="Genomic_DNA"/>
</dbReference>
<name>A0A0F9V9X5_9ZZZZ</name>
<evidence type="ECO:0000313" key="1">
    <source>
        <dbReference type="EMBL" id="KKN70341.1"/>
    </source>
</evidence>
<dbReference type="InterPro" id="IPR026350">
    <property type="entry name" value="GxxExxY"/>
</dbReference>
<gene>
    <name evidence="1" type="ORF">LCGC14_0432070</name>
</gene>
<dbReference type="NCBIfam" id="TIGR04256">
    <property type="entry name" value="GxxExxY"/>
    <property type="match status" value="1"/>
</dbReference>
<dbReference type="Pfam" id="PF13366">
    <property type="entry name" value="PDDEXK_3"/>
    <property type="match status" value="1"/>
</dbReference>
<comment type="caution">
    <text evidence="1">The sequence shown here is derived from an EMBL/GenBank/DDBJ whole genome shotgun (WGS) entry which is preliminary data.</text>
</comment>
<protein>
    <recommendedName>
        <fullName evidence="2">GxxExxY protein</fullName>
    </recommendedName>
</protein>
<sequence length="138" mass="15421">MVKSPTILGPTSGARCFPERELTERIIDCAIAVHKALGPGFLESVYENALAHELAKQGLRFERQKATKVLYDGVVCGEHRLDLLVEERVVVELKHVEAVHNVHLAQVISTLKAFGVKVRLLINFNEARLVNGIRRVVF</sequence>
<reference evidence="1" key="1">
    <citation type="journal article" date="2015" name="Nature">
        <title>Complex archaea that bridge the gap between prokaryotes and eukaryotes.</title>
        <authorList>
            <person name="Spang A."/>
            <person name="Saw J.H."/>
            <person name="Jorgensen S.L."/>
            <person name="Zaremba-Niedzwiedzka K."/>
            <person name="Martijn J."/>
            <person name="Lind A.E."/>
            <person name="van Eijk R."/>
            <person name="Schleper C."/>
            <person name="Guy L."/>
            <person name="Ettema T.J."/>
        </authorList>
    </citation>
    <scope>NUCLEOTIDE SEQUENCE</scope>
</reference>
<organism evidence="1">
    <name type="scientific">marine sediment metagenome</name>
    <dbReference type="NCBI Taxonomy" id="412755"/>
    <lineage>
        <taxon>unclassified sequences</taxon>
        <taxon>metagenomes</taxon>
        <taxon>ecological metagenomes</taxon>
    </lineage>
</organism>
<evidence type="ECO:0008006" key="2">
    <source>
        <dbReference type="Google" id="ProtNLM"/>
    </source>
</evidence>
<proteinExistence type="predicted"/>
<dbReference type="AlphaFoldDB" id="A0A0F9V9X5"/>
<accession>A0A0F9V9X5</accession>